<evidence type="ECO:0000313" key="4">
    <source>
        <dbReference type="EnsemblMetazoa" id="XP_028513485.1"/>
    </source>
</evidence>
<organism evidence="4 5">
    <name type="scientific">Exaiptasia diaphana</name>
    <name type="common">Tropical sea anemone</name>
    <name type="synonym">Aiptasia pulchella</name>
    <dbReference type="NCBI Taxonomy" id="2652724"/>
    <lineage>
        <taxon>Eukaryota</taxon>
        <taxon>Metazoa</taxon>
        <taxon>Cnidaria</taxon>
        <taxon>Anthozoa</taxon>
        <taxon>Hexacorallia</taxon>
        <taxon>Actiniaria</taxon>
        <taxon>Aiptasiidae</taxon>
        <taxon>Exaiptasia</taxon>
    </lineage>
</organism>
<dbReference type="RefSeq" id="XP_028513485.1">
    <property type="nucleotide sequence ID" value="XM_028657684.1"/>
</dbReference>
<dbReference type="InterPro" id="IPR003609">
    <property type="entry name" value="Pan_app"/>
</dbReference>
<dbReference type="OrthoDB" id="5944977at2759"/>
<evidence type="ECO:0000256" key="2">
    <source>
        <dbReference type="PROSITE-ProRule" id="PRU00076"/>
    </source>
</evidence>
<dbReference type="KEGG" id="epa:110234148"/>
<keyword evidence="2" id="KW-0245">EGF-like domain</keyword>
<comment type="similarity">
    <text evidence="1">Belongs to the EGF domain peptide family.</text>
</comment>
<reference evidence="4" key="1">
    <citation type="submission" date="2022-11" db="UniProtKB">
        <authorList>
            <consortium name="EnsemblMetazoa"/>
        </authorList>
    </citation>
    <scope>IDENTIFICATION</scope>
</reference>
<comment type="caution">
    <text evidence="2">Lacks conserved residue(s) required for the propagation of feature annotation.</text>
</comment>
<keyword evidence="5" id="KW-1185">Reference proteome</keyword>
<dbReference type="Proteomes" id="UP000887567">
    <property type="component" value="Unplaced"/>
</dbReference>
<dbReference type="Gene3D" id="2.60.120.1000">
    <property type="match status" value="1"/>
</dbReference>
<evidence type="ECO:0000256" key="1">
    <source>
        <dbReference type="ARBA" id="ARBA00006373"/>
    </source>
</evidence>
<dbReference type="GeneID" id="110234148"/>
<dbReference type="InterPro" id="IPR000742">
    <property type="entry name" value="EGF"/>
</dbReference>
<dbReference type="EnsemblMetazoa" id="XM_028657684.1">
    <property type="protein sequence ID" value="XP_028513485.1"/>
    <property type="gene ID" value="LOC110234148"/>
</dbReference>
<feature type="disulfide bond" evidence="2">
    <location>
        <begin position="101"/>
        <end position="110"/>
    </location>
</feature>
<protein>
    <recommendedName>
        <fullName evidence="3">EGF-like domain-containing protein</fullName>
    </recommendedName>
</protein>
<dbReference type="AlphaFoldDB" id="A0A913YDT2"/>
<dbReference type="PROSITE" id="PS00022">
    <property type="entry name" value="EGF_1"/>
    <property type="match status" value="1"/>
</dbReference>
<keyword evidence="2" id="KW-1015">Disulfide bond</keyword>
<evidence type="ECO:0000313" key="5">
    <source>
        <dbReference type="Proteomes" id="UP000887567"/>
    </source>
</evidence>
<evidence type="ECO:0000259" key="3">
    <source>
        <dbReference type="PROSITE" id="PS50026"/>
    </source>
</evidence>
<dbReference type="Pfam" id="PF00024">
    <property type="entry name" value="PAN_1"/>
    <property type="match status" value="1"/>
</dbReference>
<accession>A0A913YDT2</accession>
<sequence>MIFKVNFKDKAFINHTIMSKKARDHSFCKALCFMNDRCISCTFDTRKSLCHLSDSDHIMHPEHLMETPDSVFWSADNTCKCRQKNMTCRYNFAQNAHRCECPPKSTGENCEMPYILGARNSTPGSSCRAIRDAGDSRGDVEYWVKPVGVKEAFLVTCHMSLLGGSFKRNHDEIS</sequence>
<feature type="domain" description="EGF-like" evidence="3">
    <location>
        <begin position="75"/>
        <end position="111"/>
    </location>
</feature>
<dbReference type="PROSITE" id="PS50026">
    <property type="entry name" value="EGF_3"/>
    <property type="match status" value="1"/>
</dbReference>
<proteinExistence type="inferred from homology"/>
<name>A0A913YDT2_EXADI</name>